<evidence type="ECO:0000256" key="2">
    <source>
        <dbReference type="ARBA" id="ARBA00023125"/>
    </source>
</evidence>
<sequence length="147" mass="16172">MADCNPQHFSADCPSRLLFDQIADKWSMMVLTVLNQGPLRFNAVKRQLGGVTQKALTQCLRRLERNGLILRRVLATSPVAVEYEITPLGRTLHEPFKALYGWTLDKLPEVERARQAFDHRNGEGSLKTGAVSLSPVASGSGPASAEI</sequence>
<evidence type="ECO:0000259" key="5">
    <source>
        <dbReference type="PROSITE" id="PS51118"/>
    </source>
</evidence>
<keyword evidence="1" id="KW-0805">Transcription regulation</keyword>
<dbReference type="GO" id="GO:0003677">
    <property type="term" value="F:DNA binding"/>
    <property type="evidence" value="ECO:0007669"/>
    <property type="project" value="UniProtKB-KW"/>
</dbReference>
<dbReference type="SUPFAM" id="SSF46785">
    <property type="entry name" value="Winged helix' DNA-binding domain"/>
    <property type="match status" value="1"/>
</dbReference>
<name>A0A1H9AYY4_9HYPH</name>
<dbReference type="InterPro" id="IPR011991">
    <property type="entry name" value="ArsR-like_HTH"/>
</dbReference>
<dbReference type="Pfam" id="PF01638">
    <property type="entry name" value="HxlR"/>
    <property type="match status" value="1"/>
</dbReference>
<dbReference type="PANTHER" id="PTHR33204:SF39">
    <property type="entry name" value="TRANSCRIPTIONAL REGULATORY PROTEIN"/>
    <property type="match status" value="1"/>
</dbReference>
<evidence type="ECO:0000313" key="7">
    <source>
        <dbReference type="Proteomes" id="UP000199647"/>
    </source>
</evidence>
<dbReference type="EMBL" id="FOFG01000001">
    <property type="protein sequence ID" value="SEP82002.1"/>
    <property type="molecule type" value="Genomic_DNA"/>
</dbReference>
<organism evidence="6 7">
    <name type="scientific">Faunimonas pinastri</name>
    <dbReference type="NCBI Taxonomy" id="1855383"/>
    <lineage>
        <taxon>Bacteria</taxon>
        <taxon>Pseudomonadati</taxon>
        <taxon>Pseudomonadota</taxon>
        <taxon>Alphaproteobacteria</taxon>
        <taxon>Hyphomicrobiales</taxon>
        <taxon>Afifellaceae</taxon>
        <taxon>Faunimonas</taxon>
    </lineage>
</organism>
<evidence type="ECO:0000313" key="6">
    <source>
        <dbReference type="EMBL" id="SEP82002.1"/>
    </source>
</evidence>
<proteinExistence type="predicted"/>
<evidence type="ECO:0000256" key="1">
    <source>
        <dbReference type="ARBA" id="ARBA00023015"/>
    </source>
</evidence>
<dbReference type="RefSeq" id="WP_092495027.1">
    <property type="nucleotide sequence ID" value="NZ_FOFG01000001.1"/>
</dbReference>
<feature type="domain" description="HTH hxlR-type" evidence="5">
    <location>
        <begin position="13"/>
        <end position="111"/>
    </location>
</feature>
<evidence type="ECO:0000256" key="3">
    <source>
        <dbReference type="ARBA" id="ARBA00023163"/>
    </source>
</evidence>
<dbReference type="OrthoDB" id="9807069at2"/>
<protein>
    <submittedName>
        <fullName evidence="6">Transcriptional regulator, HxlR family</fullName>
    </submittedName>
</protein>
<reference evidence="6 7" key="1">
    <citation type="submission" date="2016-10" db="EMBL/GenBank/DDBJ databases">
        <authorList>
            <person name="de Groot N.N."/>
        </authorList>
    </citation>
    <scope>NUCLEOTIDE SEQUENCE [LARGE SCALE GENOMIC DNA]</scope>
    <source>
        <strain evidence="6 7">A52C2</strain>
    </source>
</reference>
<dbReference type="Proteomes" id="UP000199647">
    <property type="component" value="Unassembled WGS sequence"/>
</dbReference>
<keyword evidence="3" id="KW-0804">Transcription</keyword>
<dbReference type="InterPro" id="IPR036388">
    <property type="entry name" value="WH-like_DNA-bd_sf"/>
</dbReference>
<keyword evidence="7" id="KW-1185">Reference proteome</keyword>
<dbReference type="PANTHER" id="PTHR33204">
    <property type="entry name" value="TRANSCRIPTIONAL REGULATOR, MARR FAMILY"/>
    <property type="match status" value="1"/>
</dbReference>
<dbReference type="STRING" id="1855383.SAMN05216548_101566"/>
<keyword evidence="2" id="KW-0238">DNA-binding</keyword>
<dbReference type="AlphaFoldDB" id="A0A1H9AYY4"/>
<evidence type="ECO:0000256" key="4">
    <source>
        <dbReference type="SAM" id="MobiDB-lite"/>
    </source>
</evidence>
<dbReference type="CDD" id="cd00090">
    <property type="entry name" value="HTH_ARSR"/>
    <property type="match status" value="1"/>
</dbReference>
<feature type="compositionally biased region" description="Low complexity" evidence="4">
    <location>
        <begin position="129"/>
        <end position="147"/>
    </location>
</feature>
<accession>A0A1H9AYY4</accession>
<dbReference type="PROSITE" id="PS51118">
    <property type="entry name" value="HTH_HXLR"/>
    <property type="match status" value="1"/>
</dbReference>
<dbReference type="Gene3D" id="1.10.10.10">
    <property type="entry name" value="Winged helix-like DNA-binding domain superfamily/Winged helix DNA-binding domain"/>
    <property type="match status" value="1"/>
</dbReference>
<gene>
    <name evidence="6" type="ORF">SAMN05216548_101566</name>
</gene>
<dbReference type="InterPro" id="IPR002577">
    <property type="entry name" value="HTH_HxlR"/>
</dbReference>
<feature type="region of interest" description="Disordered" evidence="4">
    <location>
        <begin position="119"/>
        <end position="147"/>
    </location>
</feature>
<dbReference type="GO" id="GO:0006355">
    <property type="term" value="P:regulation of DNA-templated transcription"/>
    <property type="evidence" value="ECO:0007669"/>
    <property type="project" value="UniProtKB-ARBA"/>
</dbReference>
<dbReference type="InterPro" id="IPR036390">
    <property type="entry name" value="WH_DNA-bd_sf"/>
</dbReference>